<dbReference type="Gene3D" id="3.60.15.10">
    <property type="entry name" value="Ribonuclease Z/Hydroxyacylglutathione hydrolase-like"/>
    <property type="match status" value="1"/>
</dbReference>
<dbReference type="Proteomes" id="UP000200980">
    <property type="component" value="Unassembled WGS sequence"/>
</dbReference>
<gene>
    <name evidence="2" type="ORF">AL01_02255</name>
</gene>
<keyword evidence="2" id="KW-0378">Hydrolase</keyword>
<dbReference type="CDD" id="cd16279">
    <property type="entry name" value="metallo-hydrolase-like_MBL-fold"/>
    <property type="match status" value="1"/>
</dbReference>
<dbReference type="AlphaFoldDB" id="A0A1S8GRY0"/>
<dbReference type="PANTHER" id="PTHR42663:SF6">
    <property type="entry name" value="HYDROLASE C777.06C-RELATED"/>
    <property type="match status" value="1"/>
</dbReference>
<dbReference type="OrthoDB" id="9781189at2"/>
<dbReference type="STRING" id="1539051.AL01_02255"/>
<dbReference type="RefSeq" id="WP_077395620.1">
    <property type="nucleotide sequence ID" value="NZ_JATM01000001.1"/>
</dbReference>
<dbReference type="EMBL" id="JATM01000001">
    <property type="protein sequence ID" value="OOL19803.1"/>
    <property type="molecule type" value="Genomic_DNA"/>
</dbReference>
<reference evidence="2 3" key="1">
    <citation type="journal article" date="2016" name="PLoS ONE">
        <title>Whole-Genome Sequence Analysis of Bombella intestini LMG 28161T, a Novel Acetic Acid Bacterium Isolated from the Crop of a Red-Tailed Bumble Bee, Bombus lapidarius.</title>
        <authorList>
            <person name="Li L."/>
            <person name="Illeghems K."/>
            <person name="Van Kerrebroeck S."/>
            <person name="Borremans W."/>
            <person name="Cleenwerck I."/>
            <person name="Smagghe G."/>
            <person name="De Vuyst L."/>
            <person name="Vandamme P."/>
        </authorList>
    </citation>
    <scope>NUCLEOTIDE SEQUENCE [LARGE SCALE GENOMIC DNA]</scope>
    <source>
        <strain evidence="2 3">R-52487</strain>
    </source>
</reference>
<sequence>MKITILGCGGSAGVPMIGGQEGAETGIWGVCDPTDRRNYRLRSSIVIEHEGFRLLVDSGPDLRQQMLTNGLTHIDAVFYTHAHSDHIAGLDELRAINRVIGRPLPLLASADVLAELRQRFDYAFRPWEGGTFYRPSFDVQEVPNCGPIKIGPLEGHVFPQKHGWTTSLGLRFGSFAYCTDVESFPEESEALLQKVPLWVVGCFQREAHPSHGWLGRVMEWRERFQPERTILTHMGPDMDYGALCNDLPADVRPAWDGMVLKA</sequence>
<evidence type="ECO:0000259" key="1">
    <source>
        <dbReference type="SMART" id="SM00849"/>
    </source>
</evidence>
<accession>A0A1S8GRY0</accession>
<dbReference type="InterPro" id="IPR036866">
    <property type="entry name" value="RibonucZ/Hydroxyglut_hydro"/>
</dbReference>
<dbReference type="InterPro" id="IPR001279">
    <property type="entry name" value="Metallo-B-lactamas"/>
</dbReference>
<comment type="caution">
    <text evidence="2">The sequence shown here is derived from an EMBL/GenBank/DDBJ whole genome shotgun (WGS) entry which is preliminary data.</text>
</comment>
<dbReference type="Pfam" id="PF12706">
    <property type="entry name" value="Lactamase_B_2"/>
    <property type="match status" value="1"/>
</dbReference>
<keyword evidence="3" id="KW-1185">Reference proteome</keyword>
<evidence type="ECO:0000313" key="2">
    <source>
        <dbReference type="EMBL" id="OOL19803.1"/>
    </source>
</evidence>
<evidence type="ECO:0000313" key="3">
    <source>
        <dbReference type="Proteomes" id="UP000200980"/>
    </source>
</evidence>
<protein>
    <submittedName>
        <fullName evidence="2">Hydrolase</fullName>
    </submittedName>
</protein>
<organism evidence="2 3">
    <name type="scientific">Bombella intestini</name>
    <dbReference type="NCBI Taxonomy" id="1539051"/>
    <lineage>
        <taxon>Bacteria</taxon>
        <taxon>Pseudomonadati</taxon>
        <taxon>Pseudomonadota</taxon>
        <taxon>Alphaproteobacteria</taxon>
        <taxon>Acetobacterales</taxon>
        <taxon>Acetobacteraceae</taxon>
        <taxon>Bombella</taxon>
    </lineage>
</organism>
<dbReference type="SMART" id="SM00849">
    <property type="entry name" value="Lactamase_B"/>
    <property type="match status" value="1"/>
</dbReference>
<dbReference type="GO" id="GO:0016787">
    <property type="term" value="F:hydrolase activity"/>
    <property type="evidence" value="ECO:0007669"/>
    <property type="project" value="UniProtKB-KW"/>
</dbReference>
<name>A0A1S8GRY0_9PROT</name>
<proteinExistence type="predicted"/>
<dbReference type="SUPFAM" id="SSF56281">
    <property type="entry name" value="Metallo-hydrolase/oxidoreductase"/>
    <property type="match status" value="1"/>
</dbReference>
<dbReference type="PANTHER" id="PTHR42663">
    <property type="entry name" value="HYDROLASE C777.06C-RELATED-RELATED"/>
    <property type="match status" value="1"/>
</dbReference>
<feature type="domain" description="Metallo-beta-lactamase" evidence="1">
    <location>
        <begin position="41"/>
        <end position="233"/>
    </location>
</feature>